<dbReference type="InterPro" id="IPR007513">
    <property type="entry name" value="SERF-like_N"/>
</dbReference>
<keyword evidence="5" id="KW-1185">Reference proteome</keyword>
<dbReference type="OrthoDB" id="370932at2759"/>
<comment type="caution">
    <text evidence="4">The sequence shown here is derived from an EMBL/GenBank/DDBJ whole genome shotgun (WGS) entry which is preliminary data.</text>
</comment>
<dbReference type="AlphaFoldDB" id="A0A835WBP3"/>
<proteinExistence type="predicted"/>
<gene>
    <name evidence="4" type="ORF">HXX76_001190</name>
</gene>
<evidence type="ECO:0000313" key="5">
    <source>
        <dbReference type="Proteomes" id="UP000650467"/>
    </source>
</evidence>
<evidence type="ECO:0000313" key="4">
    <source>
        <dbReference type="EMBL" id="KAG2444437.1"/>
    </source>
</evidence>
<dbReference type="SUPFAM" id="SSF118359">
    <property type="entry name" value="Expressed protein At2g23090/F21P24.15"/>
    <property type="match status" value="1"/>
</dbReference>
<dbReference type="Pfam" id="PF04419">
    <property type="entry name" value="SERF-like_N"/>
    <property type="match status" value="1"/>
</dbReference>
<feature type="domain" description="At2g23090-like zinc-binding" evidence="3">
    <location>
        <begin position="39"/>
        <end position="76"/>
    </location>
</feature>
<dbReference type="Pfam" id="PF12907">
    <property type="entry name" value="zf-met2"/>
    <property type="match status" value="1"/>
</dbReference>
<sequence>MGGGNGQKSAMRRAKKLEEAAGANKGSQLKQNQASMTIKCNVCMTVFVCTTTEKLLREHAENKHPKSPIEACFPQLKSE</sequence>
<accession>A0A835WBP3</accession>
<evidence type="ECO:0000259" key="2">
    <source>
        <dbReference type="Pfam" id="PF04419"/>
    </source>
</evidence>
<reference evidence="4" key="1">
    <citation type="journal article" date="2020" name="bioRxiv">
        <title>Comparative genomics of Chlamydomonas.</title>
        <authorList>
            <person name="Craig R.J."/>
            <person name="Hasan A.R."/>
            <person name="Ness R.W."/>
            <person name="Keightley P.D."/>
        </authorList>
    </citation>
    <scope>NUCLEOTIDE SEQUENCE</scope>
    <source>
        <strain evidence="4">SAG 7.73</strain>
    </source>
</reference>
<dbReference type="InterPro" id="IPR039713">
    <property type="entry name" value="At2g23090-like"/>
</dbReference>
<organism evidence="4 5">
    <name type="scientific">Chlamydomonas incerta</name>
    <dbReference type="NCBI Taxonomy" id="51695"/>
    <lineage>
        <taxon>Eukaryota</taxon>
        <taxon>Viridiplantae</taxon>
        <taxon>Chlorophyta</taxon>
        <taxon>core chlorophytes</taxon>
        <taxon>Chlorophyceae</taxon>
        <taxon>CS clade</taxon>
        <taxon>Chlamydomonadales</taxon>
        <taxon>Chlamydomonadaceae</taxon>
        <taxon>Chlamydomonas</taxon>
    </lineage>
</organism>
<dbReference type="PANTHER" id="PTHR33788">
    <property type="entry name" value="OS07G0114300 PROTEIN"/>
    <property type="match status" value="1"/>
</dbReference>
<protein>
    <submittedName>
        <fullName evidence="4">Uncharacterized protein</fullName>
    </submittedName>
</protein>
<dbReference type="Proteomes" id="UP000650467">
    <property type="component" value="Unassembled WGS sequence"/>
</dbReference>
<dbReference type="Gene3D" id="4.10.1050.10">
    <property type="entry name" value="At2g23090-like"/>
    <property type="match status" value="1"/>
</dbReference>
<name>A0A835WBP3_CHLIN</name>
<dbReference type="PANTHER" id="PTHR33788:SF1">
    <property type="entry name" value="ZINC-BINDING PROTEIN"/>
    <property type="match status" value="1"/>
</dbReference>
<evidence type="ECO:0000256" key="1">
    <source>
        <dbReference type="SAM" id="MobiDB-lite"/>
    </source>
</evidence>
<evidence type="ECO:0000259" key="3">
    <source>
        <dbReference type="Pfam" id="PF12907"/>
    </source>
</evidence>
<feature type="domain" description="Small EDRK-rich factor-like N-terminal" evidence="2">
    <location>
        <begin position="3"/>
        <end position="36"/>
    </location>
</feature>
<dbReference type="InterPro" id="IPR026939">
    <property type="entry name" value="ZNF706/At2g23090_sf"/>
</dbReference>
<dbReference type="EMBL" id="JAEHOC010000002">
    <property type="protein sequence ID" value="KAG2444437.1"/>
    <property type="molecule type" value="Genomic_DNA"/>
</dbReference>
<feature type="region of interest" description="Disordered" evidence="1">
    <location>
        <begin position="60"/>
        <end position="79"/>
    </location>
</feature>
<feature type="region of interest" description="Disordered" evidence="1">
    <location>
        <begin position="1"/>
        <end position="32"/>
    </location>
</feature>
<dbReference type="InterPro" id="IPR039438">
    <property type="entry name" value="At2g23090-like_Znf"/>
</dbReference>